<feature type="domain" description="Baseplate J-like central" evidence="1">
    <location>
        <begin position="136"/>
        <end position="207"/>
    </location>
</feature>
<dbReference type="Pfam" id="PF26079">
    <property type="entry name" value="Baseplate_J_C"/>
    <property type="match status" value="1"/>
</dbReference>
<evidence type="ECO:0000259" key="2">
    <source>
        <dbReference type="Pfam" id="PF26079"/>
    </source>
</evidence>
<proteinExistence type="predicted"/>
<name>A0A918U7B3_9NEIS</name>
<dbReference type="PANTHER" id="PTHR35862:SF1">
    <property type="entry name" value="FELS-2 PROPHAGE PROTEIN"/>
    <property type="match status" value="1"/>
</dbReference>
<accession>A0A918U7B3</accession>
<sequence>MAIDLTQLPPPTVVEDVSFEDLLALRKARLLALVRPDDRASVSAALALETEPLTILLQESCYNEMILRQRINDAAKAVLLAHAQGADLDNTAANVGTSRLTIRAADPTATPPIEQVLEDDDSLRLRASMAFEGLSVAGPREAYRFHAQSADGRVADVDAYSPAPCEAVISILSRDGDGTATQDLIDIVARALNDEDIRPVGDRVQVRSAGIVPYQVIATLHLYPGPESEPIRTAAEASLKSYISKTRRIGRDINLSALYAALHVEGVQRVELTEPRADIKLQHDQAGYCTAYAITVGSSDD</sequence>
<evidence type="ECO:0000313" key="3">
    <source>
        <dbReference type="EMBL" id="GGY03776.1"/>
    </source>
</evidence>
<reference evidence="3" key="1">
    <citation type="journal article" date="2014" name="Int. J. Syst. Evol. Microbiol.">
        <title>Complete genome sequence of Corynebacterium casei LMG S-19264T (=DSM 44701T), isolated from a smear-ripened cheese.</title>
        <authorList>
            <consortium name="US DOE Joint Genome Institute (JGI-PGF)"/>
            <person name="Walter F."/>
            <person name="Albersmeier A."/>
            <person name="Kalinowski J."/>
            <person name="Ruckert C."/>
        </authorList>
    </citation>
    <scope>NUCLEOTIDE SEQUENCE</scope>
    <source>
        <strain evidence="3">KCTC 32182</strain>
    </source>
</reference>
<keyword evidence="4" id="KW-1185">Reference proteome</keyword>
<dbReference type="RefSeq" id="WP_189530334.1">
    <property type="nucleotide sequence ID" value="NZ_BMYX01000001.1"/>
</dbReference>
<dbReference type="InterPro" id="IPR014507">
    <property type="entry name" value="Baseplate_assembly_J_pred"/>
</dbReference>
<dbReference type="InterPro" id="IPR058530">
    <property type="entry name" value="Baseplate_J-like_C"/>
</dbReference>
<dbReference type="InterPro" id="IPR058531">
    <property type="entry name" value="Baseplate_J_M"/>
</dbReference>
<evidence type="ECO:0000259" key="1">
    <source>
        <dbReference type="Pfam" id="PF26078"/>
    </source>
</evidence>
<comment type="caution">
    <text evidence="3">The sequence shown here is derived from an EMBL/GenBank/DDBJ whole genome shotgun (WGS) entry which is preliminary data.</text>
</comment>
<dbReference type="EMBL" id="BMYX01000001">
    <property type="protein sequence ID" value="GGY03776.1"/>
    <property type="molecule type" value="Genomic_DNA"/>
</dbReference>
<dbReference type="InterPro" id="IPR052726">
    <property type="entry name" value="Phage_Baseplate_Hub"/>
</dbReference>
<dbReference type="PANTHER" id="PTHR35862">
    <property type="entry name" value="FELS-2 PROPHAGE PROTEIN"/>
    <property type="match status" value="1"/>
</dbReference>
<feature type="domain" description="Baseplate J-like C-terminal" evidence="2">
    <location>
        <begin position="214"/>
        <end position="285"/>
    </location>
</feature>
<protein>
    <submittedName>
        <fullName evidence="3">Baseplate assembly protein</fullName>
    </submittedName>
</protein>
<dbReference type="AlphaFoldDB" id="A0A918U7B3"/>
<evidence type="ECO:0000313" key="4">
    <source>
        <dbReference type="Proteomes" id="UP000645257"/>
    </source>
</evidence>
<organism evidence="3 4">
    <name type="scientific">Paludibacterium paludis</name>
    <dbReference type="NCBI Taxonomy" id="1225769"/>
    <lineage>
        <taxon>Bacteria</taxon>
        <taxon>Pseudomonadati</taxon>
        <taxon>Pseudomonadota</taxon>
        <taxon>Betaproteobacteria</taxon>
        <taxon>Neisseriales</taxon>
        <taxon>Chromobacteriaceae</taxon>
        <taxon>Paludibacterium</taxon>
    </lineage>
</organism>
<dbReference type="Pfam" id="PF26078">
    <property type="entry name" value="Baseplate_J_M"/>
    <property type="match status" value="1"/>
</dbReference>
<gene>
    <name evidence="3" type="primary">J</name>
    <name evidence="3" type="ORF">GCM10011289_02640</name>
</gene>
<reference evidence="3" key="2">
    <citation type="submission" date="2020-09" db="EMBL/GenBank/DDBJ databases">
        <authorList>
            <person name="Sun Q."/>
            <person name="Kim S."/>
        </authorList>
    </citation>
    <scope>NUCLEOTIDE SEQUENCE</scope>
    <source>
        <strain evidence="3">KCTC 32182</strain>
    </source>
</reference>
<dbReference type="PIRSF" id="PIRSF020481">
    <property type="entry name" value="BAP"/>
    <property type="match status" value="1"/>
</dbReference>
<dbReference type="Proteomes" id="UP000645257">
    <property type="component" value="Unassembled WGS sequence"/>
</dbReference>